<comment type="caution">
    <text evidence="4">The sequence shown here is derived from an EMBL/GenBank/DDBJ whole genome shotgun (WGS) entry which is preliminary data.</text>
</comment>
<reference evidence="5" key="1">
    <citation type="journal article" date="2019" name="Int. J. Syst. Evol. Microbiol.">
        <title>The Global Catalogue of Microorganisms (GCM) 10K type strain sequencing project: providing services to taxonomists for standard genome sequencing and annotation.</title>
        <authorList>
            <consortium name="The Broad Institute Genomics Platform"/>
            <consortium name="The Broad Institute Genome Sequencing Center for Infectious Disease"/>
            <person name="Wu L."/>
            <person name="Ma J."/>
        </authorList>
    </citation>
    <scope>NUCLEOTIDE SEQUENCE [LARGE SCALE GENOMIC DNA]</scope>
    <source>
        <strain evidence="5">KCTC 15012</strain>
    </source>
</reference>
<accession>A0ABW5CGT9</accession>
<evidence type="ECO:0000313" key="4">
    <source>
        <dbReference type="EMBL" id="MFD2235360.1"/>
    </source>
</evidence>
<dbReference type="PANTHER" id="PTHR12184:SF1">
    <property type="entry name" value="UBIQUINOL-CYTOCHROME-C REDUCTASE COMPLEX ASSEMBLY FACTOR 1"/>
    <property type="match status" value="1"/>
</dbReference>
<protein>
    <submittedName>
        <fullName evidence="4">Ubiquinol-cytochrome C chaperone family protein</fullName>
    </submittedName>
</protein>
<evidence type="ECO:0000256" key="1">
    <source>
        <dbReference type="ARBA" id="ARBA00006407"/>
    </source>
</evidence>
<evidence type="ECO:0000256" key="2">
    <source>
        <dbReference type="ARBA" id="ARBA00006436"/>
    </source>
</evidence>
<dbReference type="InterPro" id="IPR007129">
    <property type="entry name" value="Ubiqinol_cyt_c_chaperone_CPB3"/>
</dbReference>
<sequence length="196" mass="20997">MRFRLPFTGSAARRRAEDAARALYDAIVAQARQPGFYLDLGVPDSLDGRFDLIVLHAHLTMRGLGRREGEGGRHGTGFAPEPARAVSQALFDLMFADMDQSLREMGVTDSGVGKRVKQMAQAFYGRVLAYDAGLADAEDAALIAALRRNLFRAVEQPDPAALTALAGYLRAQDRALAGAEGLVEGRVAFAPPPVAA</sequence>
<feature type="domain" description="Ubiquinol-cytochrome c chaperone" evidence="3">
    <location>
        <begin position="39"/>
        <end position="179"/>
    </location>
</feature>
<comment type="similarity">
    <text evidence="1">Belongs to the CBP3 family.</text>
</comment>
<dbReference type="Proteomes" id="UP001597296">
    <property type="component" value="Unassembled WGS sequence"/>
</dbReference>
<gene>
    <name evidence="4" type="ORF">ACFSNB_16260</name>
</gene>
<organism evidence="4 5">
    <name type="scientific">Phaeospirillum tilakii</name>
    <dbReference type="NCBI Taxonomy" id="741673"/>
    <lineage>
        <taxon>Bacteria</taxon>
        <taxon>Pseudomonadati</taxon>
        <taxon>Pseudomonadota</taxon>
        <taxon>Alphaproteobacteria</taxon>
        <taxon>Rhodospirillales</taxon>
        <taxon>Rhodospirillaceae</taxon>
        <taxon>Phaeospirillum</taxon>
    </lineage>
</organism>
<name>A0ABW5CGT9_9PROT</name>
<evidence type="ECO:0000259" key="3">
    <source>
        <dbReference type="Pfam" id="PF03981"/>
    </source>
</evidence>
<dbReference type="PANTHER" id="PTHR12184">
    <property type="entry name" value="UBIQUINOL-CYTOCHROME C REDUCTASE COMPLEX ASSEMBLY FACTOR 1 FAMILY MEMBER"/>
    <property type="match status" value="1"/>
</dbReference>
<evidence type="ECO:0000313" key="5">
    <source>
        <dbReference type="Proteomes" id="UP001597296"/>
    </source>
</evidence>
<dbReference type="Pfam" id="PF03981">
    <property type="entry name" value="Ubiq_cyt_C_chap"/>
    <property type="match status" value="1"/>
</dbReference>
<dbReference type="EMBL" id="JBHUIY010000044">
    <property type="protein sequence ID" value="MFD2235360.1"/>
    <property type="molecule type" value="Genomic_DNA"/>
</dbReference>
<keyword evidence="5" id="KW-1185">Reference proteome</keyword>
<dbReference type="InterPro" id="IPR021150">
    <property type="entry name" value="Ubiq_cyt_c_chap"/>
</dbReference>
<comment type="similarity">
    <text evidence="2">Belongs to the UPF0174 family.</text>
</comment>
<proteinExistence type="inferred from homology"/>
<dbReference type="RefSeq" id="WP_377318469.1">
    <property type="nucleotide sequence ID" value="NZ_JBHUIY010000044.1"/>
</dbReference>